<protein>
    <submittedName>
        <fullName evidence="3">YtxH domain-containing protein</fullName>
    </submittedName>
</protein>
<organism evidence="3 4">
    <name type="scientific">Paenibacillus roseus</name>
    <dbReference type="NCBI Taxonomy" id="2798579"/>
    <lineage>
        <taxon>Bacteria</taxon>
        <taxon>Bacillati</taxon>
        <taxon>Bacillota</taxon>
        <taxon>Bacilli</taxon>
        <taxon>Bacillales</taxon>
        <taxon>Paenibacillaceae</taxon>
        <taxon>Paenibacillus</taxon>
    </lineage>
</organism>
<comment type="caution">
    <text evidence="3">The sequence shown here is derived from an EMBL/GenBank/DDBJ whole genome shotgun (WGS) entry which is preliminary data.</text>
</comment>
<reference evidence="3" key="1">
    <citation type="submission" date="2020-12" db="EMBL/GenBank/DDBJ databases">
        <authorList>
            <person name="Huq M.A."/>
        </authorList>
    </citation>
    <scope>NUCLEOTIDE SEQUENCE</scope>
    <source>
        <strain evidence="3">MAHUQ-46</strain>
    </source>
</reference>
<dbReference type="PANTHER" id="PTHR35792">
    <property type="entry name" value="GENERAL STRESS PROTEIN"/>
    <property type="match status" value="1"/>
</dbReference>
<evidence type="ECO:0000313" key="3">
    <source>
        <dbReference type="EMBL" id="MBJ6359812.1"/>
    </source>
</evidence>
<dbReference type="Proteomes" id="UP000640274">
    <property type="component" value="Unassembled WGS sequence"/>
</dbReference>
<keyword evidence="2" id="KW-1133">Transmembrane helix</keyword>
<feature type="transmembrane region" description="Helical" evidence="2">
    <location>
        <begin position="12"/>
        <end position="29"/>
    </location>
</feature>
<dbReference type="AlphaFoldDB" id="A0A934J3V2"/>
<keyword evidence="2" id="KW-0472">Membrane</keyword>
<dbReference type="Pfam" id="PF12732">
    <property type="entry name" value="YtxH"/>
    <property type="match status" value="1"/>
</dbReference>
<dbReference type="InterPro" id="IPR052928">
    <property type="entry name" value="Desiccation-related_membrane"/>
</dbReference>
<proteinExistence type="predicted"/>
<accession>A0A934J3V2</accession>
<evidence type="ECO:0000256" key="2">
    <source>
        <dbReference type="SAM" id="Phobius"/>
    </source>
</evidence>
<gene>
    <name evidence="3" type="ORF">JFN88_00530</name>
</gene>
<evidence type="ECO:0000256" key="1">
    <source>
        <dbReference type="SAM" id="MobiDB-lite"/>
    </source>
</evidence>
<dbReference type="PANTHER" id="PTHR35792:SF2">
    <property type="entry name" value="GENERAL STRESS PROTEIN"/>
    <property type="match status" value="1"/>
</dbReference>
<keyword evidence="2" id="KW-0812">Transmembrane</keyword>
<sequence length="130" mass="13704">MTSGKKTKGYLLAALAGSIAGAIGALLLAPKSGKELRRDIADGATQVSEKTVQLAGQVKDETVRLAQQIGRQTTHLAGKTKDSATHAIHNLKSWKDQRGAQGEAGTVEVSAVQTIESDREEPVLDDEARS</sequence>
<name>A0A934J3V2_9BACL</name>
<feature type="region of interest" description="Disordered" evidence="1">
    <location>
        <begin position="93"/>
        <end position="130"/>
    </location>
</feature>
<keyword evidence="4" id="KW-1185">Reference proteome</keyword>
<feature type="compositionally biased region" description="Basic and acidic residues" evidence="1">
    <location>
        <begin position="116"/>
        <end position="130"/>
    </location>
</feature>
<dbReference type="EMBL" id="JAELUP010000001">
    <property type="protein sequence ID" value="MBJ6359812.1"/>
    <property type="molecule type" value="Genomic_DNA"/>
</dbReference>
<dbReference type="RefSeq" id="WP_199017340.1">
    <property type="nucleotide sequence ID" value="NZ_JAELUP010000001.1"/>
</dbReference>
<evidence type="ECO:0000313" key="4">
    <source>
        <dbReference type="Proteomes" id="UP000640274"/>
    </source>
</evidence>
<dbReference type="InterPro" id="IPR024623">
    <property type="entry name" value="YtxH"/>
</dbReference>